<dbReference type="InterPro" id="IPR050189">
    <property type="entry name" value="MFS_Efflux_Transporters"/>
</dbReference>
<dbReference type="SUPFAM" id="SSF103473">
    <property type="entry name" value="MFS general substrate transporter"/>
    <property type="match status" value="1"/>
</dbReference>
<feature type="transmembrane region" description="Helical" evidence="6">
    <location>
        <begin position="350"/>
        <end position="372"/>
    </location>
</feature>
<dbReference type="InterPro" id="IPR011701">
    <property type="entry name" value="MFS"/>
</dbReference>
<feature type="transmembrane region" description="Helical" evidence="6">
    <location>
        <begin position="21"/>
        <end position="44"/>
    </location>
</feature>
<feature type="transmembrane region" description="Helical" evidence="6">
    <location>
        <begin position="219"/>
        <end position="241"/>
    </location>
</feature>
<evidence type="ECO:0000313" key="8">
    <source>
        <dbReference type="EMBL" id="GGN56518.1"/>
    </source>
</evidence>
<feature type="transmembrane region" description="Helical" evidence="6">
    <location>
        <begin position="313"/>
        <end position="330"/>
    </location>
</feature>
<dbReference type="Gene3D" id="1.20.1250.20">
    <property type="entry name" value="MFS general substrate transporter like domains"/>
    <property type="match status" value="2"/>
</dbReference>
<feature type="transmembrane region" description="Helical" evidence="6">
    <location>
        <begin position="378"/>
        <end position="400"/>
    </location>
</feature>
<evidence type="ECO:0000256" key="1">
    <source>
        <dbReference type="ARBA" id="ARBA00004651"/>
    </source>
</evidence>
<gene>
    <name evidence="8" type="ORF">GCM10012285_51110</name>
</gene>
<feature type="transmembrane region" description="Helical" evidence="6">
    <location>
        <begin position="150"/>
        <end position="172"/>
    </location>
</feature>
<dbReference type="Proteomes" id="UP000600080">
    <property type="component" value="Unassembled WGS sequence"/>
</dbReference>
<feature type="transmembrane region" description="Helical" evidence="6">
    <location>
        <begin position="88"/>
        <end position="107"/>
    </location>
</feature>
<comment type="caution">
    <text evidence="8">The sequence shown here is derived from an EMBL/GenBank/DDBJ whole genome shotgun (WGS) entry which is preliminary data.</text>
</comment>
<evidence type="ECO:0000256" key="6">
    <source>
        <dbReference type="SAM" id="Phobius"/>
    </source>
</evidence>
<reference evidence="9" key="1">
    <citation type="journal article" date="2019" name="Int. J. Syst. Evol. Microbiol.">
        <title>The Global Catalogue of Microorganisms (GCM) 10K type strain sequencing project: providing services to taxonomists for standard genome sequencing and annotation.</title>
        <authorList>
            <consortium name="The Broad Institute Genomics Platform"/>
            <consortium name="The Broad Institute Genome Sequencing Center for Infectious Disease"/>
            <person name="Wu L."/>
            <person name="Ma J."/>
        </authorList>
    </citation>
    <scope>NUCLEOTIDE SEQUENCE [LARGE SCALE GENOMIC DNA]</scope>
    <source>
        <strain evidence="9">CGMCC 4.7323</strain>
    </source>
</reference>
<dbReference type="GeneID" id="301550798"/>
<evidence type="ECO:0000256" key="2">
    <source>
        <dbReference type="ARBA" id="ARBA00022475"/>
    </source>
</evidence>
<protein>
    <submittedName>
        <fullName evidence="8">MFS transporter</fullName>
    </submittedName>
</protein>
<dbReference type="PROSITE" id="PS50850">
    <property type="entry name" value="MFS"/>
    <property type="match status" value="1"/>
</dbReference>
<feature type="transmembrane region" description="Helical" evidence="6">
    <location>
        <begin position="253"/>
        <end position="274"/>
    </location>
</feature>
<proteinExistence type="predicted"/>
<feature type="transmembrane region" description="Helical" evidence="6">
    <location>
        <begin position="56"/>
        <end position="76"/>
    </location>
</feature>
<dbReference type="InterPro" id="IPR036259">
    <property type="entry name" value="MFS_trans_sf"/>
</dbReference>
<name>A0ABQ2JY66_9ACTN</name>
<keyword evidence="5 6" id="KW-0472">Membrane</keyword>
<evidence type="ECO:0000313" key="9">
    <source>
        <dbReference type="Proteomes" id="UP000600080"/>
    </source>
</evidence>
<evidence type="ECO:0000259" key="7">
    <source>
        <dbReference type="PROSITE" id="PS50850"/>
    </source>
</evidence>
<sequence>MTTSPPTTEQGVRTEAGRFPMWLVCLCVASFTAGTDNFVIAGVLKDIAQGLHVSEAVAGQLITIFSITYALSAPFVALRTARYPRRRVLMTALAIFALANLGAALAPTYGVLVIFRVITALAGASIMPAAFSTAAALAPKGAVGRYLGNVTFGQSVALVVGVPVGTAIAGAFGWRATMVFVGALALVVIVGIAAFLPALPGAPAIPLRRRLAPLGHRPVLLGLVGTVVGATGNFMTFSYIAVIADDLGGSGPAQLAVLVSLMGIASACGALIGGRAADSRGAGRTIVLALSLQVASTLLLAVFGWAWPGSVSIIAVALLLAGWGIFGGALNPPLQSRLLSLAGAAGNEVVALNSSCLFLGISLSGALGGLVLAGLGPVAVLAAAGAVGAVSVLILSWSIYGDKAAKGQNA</sequence>
<evidence type="ECO:0000256" key="4">
    <source>
        <dbReference type="ARBA" id="ARBA00022989"/>
    </source>
</evidence>
<feature type="domain" description="Major facilitator superfamily (MFS) profile" evidence="7">
    <location>
        <begin position="22"/>
        <end position="400"/>
    </location>
</feature>
<evidence type="ECO:0000256" key="5">
    <source>
        <dbReference type="ARBA" id="ARBA00023136"/>
    </source>
</evidence>
<feature type="transmembrane region" description="Helical" evidence="6">
    <location>
        <begin position="113"/>
        <end position="138"/>
    </location>
</feature>
<keyword evidence="2" id="KW-1003">Cell membrane</keyword>
<comment type="subcellular location">
    <subcellularLocation>
        <location evidence="1">Cell membrane</location>
        <topology evidence="1">Multi-pass membrane protein</topology>
    </subcellularLocation>
</comment>
<keyword evidence="9" id="KW-1185">Reference proteome</keyword>
<keyword evidence="4 6" id="KW-1133">Transmembrane helix</keyword>
<dbReference type="PANTHER" id="PTHR43124:SF10">
    <property type="entry name" value="PURINE EFFLUX PUMP PBUE"/>
    <property type="match status" value="1"/>
</dbReference>
<dbReference type="Pfam" id="PF07690">
    <property type="entry name" value="MFS_1"/>
    <property type="match status" value="1"/>
</dbReference>
<dbReference type="CDD" id="cd17324">
    <property type="entry name" value="MFS_NepI_like"/>
    <property type="match status" value="1"/>
</dbReference>
<dbReference type="PANTHER" id="PTHR43124">
    <property type="entry name" value="PURINE EFFLUX PUMP PBUE"/>
    <property type="match status" value="1"/>
</dbReference>
<dbReference type="RefSeq" id="WP_189101813.1">
    <property type="nucleotide sequence ID" value="NZ_BMND01000026.1"/>
</dbReference>
<dbReference type="InterPro" id="IPR020846">
    <property type="entry name" value="MFS_dom"/>
</dbReference>
<dbReference type="EMBL" id="BMND01000026">
    <property type="protein sequence ID" value="GGN56518.1"/>
    <property type="molecule type" value="Genomic_DNA"/>
</dbReference>
<keyword evidence="3 6" id="KW-0812">Transmembrane</keyword>
<evidence type="ECO:0000256" key="3">
    <source>
        <dbReference type="ARBA" id="ARBA00022692"/>
    </source>
</evidence>
<feature type="transmembrane region" description="Helical" evidence="6">
    <location>
        <begin position="286"/>
        <end position="307"/>
    </location>
</feature>
<organism evidence="8 9">
    <name type="scientific">Streptomyces kronopolitis</name>
    <dbReference type="NCBI Taxonomy" id="1612435"/>
    <lineage>
        <taxon>Bacteria</taxon>
        <taxon>Bacillati</taxon>
        <taxon>Actinomycetota</taxon>
        <taxon>Actinomycetes</taxon>
        <taxon>Kitasatosporales</taxon>
        <taxon>Streptomycetaceae</taxon>
        <taxon>Streptomyces</taxon>
    </lineage>
</organism>
<accession>A0ABQ2JY66</accession>
<feature type="transmembrane region" description="Helical" evidence="6">
    <location>
        <begin position="178"/>
        <end position="199"/>
    </location>
</feature>